<reference evidence="2" key="1">
    <citation type="submission" date="2020-06" db="EMBL/GenBank/DDBJ databases">
        <authorList>
            <consortium name="Plant Systems Biology data submission"/>
        </authorList>
    </citation>
    <scope>NUCLEOTIDE SEQUENCE</scope>
    <source>
        <strain evidence="2">D6</strain>
    </source>
</reference>
<gene>
    <name evidence="2" type="ORF">SEMRO_888_G216460.1</name>
</gene>
<evidence type="ECO:0000313" key="2">
    <source>
        <dbReference type="EMBL" id="CAB9517878.1"/>
    </source>
</evidence>
<dbReference type="AlphaFoldDB" id="A0A9N8EBN1"/>
<accession>A0A9N8EBN1</accession>
<sequence>MMTALRSIAALMLLSVASVSSDSVCVVLSVEEFNPLLESAVTNCTDSTCSVDFAEFPASKQLESDCSNLTDATFVQQSESTTCAGKTVEAKNIPYCQTKECDGDALKKAQEDVVESVNKVYSDIGLDCSVTIETAGSLSHGVTMVLMAVMGLAVFFG</sequence>
<proteinExistence type="predicted"/>
<keyword evidence="3" id="KW-1185">Reference proteome</keyword>
<dbReference type="EMBL" id="CAICTM010000886">
    <property type="protein sequence ID" value="CAB9517878.1"/>
    <property type="molecule type" value="Genomic_DNA"/>
</dbReference>
<feature type="signal peptide" evidence="1">
    <location>
        <begin position="1"/>
        <end position="21"/>
    </location>
</feature>
<protein>
    <submittedName>
        <fullName evidence="2">Uncharacterized protein</fullName>
    </submittedName>
</protein>
<evidence type="ECO:0000256" key="1">
    <source>
        <dbReference type="SAM" id="SignalP"/>
    </source>
</evidence>
<name>A0A9N8EBN1_9STRA</name>
<comment type="caution">
    <text evidence="2">The sequence shown here is derived from an EMBL/GenBank/DDBJ whole genome shotgun (WGS) entry which is preliminary data.</text>
</comment>
<organism evidence="2 3">
    <name type="scientific">Seminavis robusta</name>
    <dbReference type="NCBI Taxonomy" id="568900"/>
    <lineage>
        <taxon>Eukaryota</taxon>
        <taxon>Sar</taxon>
        <taxon>Stramenopiles</taxon>
        <taxon>Ochrophyta</taxon>
        <taxon>Bacillariophyta</taxon>
        <taxon>Bacillariophyceae</taxon>
        <taxon>Bacillariophycidae</taxon>
        <taxon>Naviculales</taxon>
        <taxon>Naviculaceae</taxon>
        <taxon>Seminavis</taxon>
    </lineage>
</organism>
<dbReference type="Proteomes" id="UP001153069">
    <property type="component" value="Unassembled WGS sequence"/>
</dbReference>
<evidence type="ECO:0000313" key="3">
    <source>
        <dbReference type="Proteomes" id="UP001153069"/>
    </source>
</evidence>
<keyword evidence="1" id="KW-0732">Signal</keyword>
<feature type="chain" id="PRO_5040238540" evidence="1">
    <location>
        <begin position="22"/>
        <end position="157"/>
    </location>
</feature>